<evidence type="ECO:0000313" key="3">
    <source>
        <dbReference type="Proteomes" id="UP001292094"/>
    </source>
</evidence>
<keyword evidence="3" id="KW-1185">Reference proteome</keyword>
<name>A0AAE1UD20_9EUCA</name>
<feature type="region of interest" description="Disordered" evidence="1">
    <location>
        <begin position="184"/>
        <end position="206"/>
    </location>
</feature>
<protein>
    <submittedName>
        <fullName evidence="2">Uncharacterized protein</fullName>
    </submittedName>
</protein>
<feature type="compositionally biased region" description="Polar residues" evidence="1">
    <location>
        <begin position="184"/>
        <end position="194"/>
    </location>
</feature>
<feature type="region of interest" description="Disordered" evidence="1">
    <location>
        <begin position="315"/>
        <end position="343"/>
    </location>
</feature>
<feature type="compositionally biased region" description="Polar residues" evidence="1">
    <location>
        <begin position="331"/>
        <end position="343"/>
    </location>
</feature>
<dbReference type="EMBL" id="JAWZYT010001191">
    <property type="protein sequence ID" value="KAK4314720.1"/>
    <property type="molecule type" value="Genomic_DNA"/>
</dbReference>
<gene>
    <name evidence="2" type="ORF">Pmani_014001</name>
</gene>
<sequence>MTAPRLPSKETGSMLTHSFGASFALFCQAQANPPPVARSPVYQVTSVSGHQCIRSPVYQVTSVSGHQCIRSPVYQVTSISGHQYIRSPVYQVTSVSGHQCIRSPVYQVTSISGHQCIRSPVYQVTSVSAPVGSSKPDFPSRERGDIVGQGAGFPVPLFCPAQAHPIPQFSLVRINNSWKLTDPQTITTNPTPSKHTTDPLGLSAPTTPVDDLTRASMEKGQSSSLFCPAQGNPVPQSSASGTYESSGSRLRPVPDPSACWVHLPTPLSGPGTPSPLLQSQLALPVPSWLILISLGLREDVLAPPSLYTVRLRHTLHPPSEPVGLSGPKFPSTDTSRSQSKRAATTITLTCQAQAHPPPQFRTQVRRADTSFPLLCQAQAHPTPSFR</sequence>
<evidence type="ECO:0000313" key="2">
    <source>
        <dbReference type="EMBL" id="KAK4314720.1"/>
    </source>
</evidence>
<feature type="region of interest" description="Disordered" evidence="1">
    <location>
        <begin position="219"/>
        <end position="249"/>
    </location>
</feature>
<comment type="caution">
    <text evidence="2">The sequence shown here is derived from an EMBL/GenBank/DDBJ whole genome shotgun (WGS) entry which is preliminary data.</text>
</comment>
<dbReference type="AlphaFoldDB" id="A0AAE1UD20"/>
<proteinExistence type="predicted"/>
<dbReference type="Proteomes" id="UP001292094">
    <property type="component" value="Unassembled WGS sequence"/>
</dbReference>
<evidence type="ECO:0000256" key="1">
    <source>
        <dbReference type="SAM" id="MobiDB-lite"/>
    </source>
</evidence>
<accession>A0AAE1UD20</accession>
<feature type="compositionally biased region" description="Low complexity" evidence="1">
    <location>
        <begin position="237"/>
        <end position="248"/>
    </location>
</feature>
<reference evidence="2" key="1">
    <citation type="submission" date="2023-11" db="EMBL/GenBank/DDBJ databases">
        <title>Genome assemblies of two species of porcelain crab, Petrolisthes cinctipes and Petrolisthes manimaculis (Anomura: Porcellanidae).</title>
        <authorList>
            <person name="Angst P."/>
        </authorList>
    </citation>
    <scope>NUCLEOTIDE SEQUENCE</scope>
    <source>
        <strain evidence="2">PB745_02</strain>
        <tissue evidence="2">Gill</tissue>
    </source>
</reference>
<organism evidence="2 3">
    <name type="scientific">Petrolisthes manimaculis</name>
    <dbReference type="NCBI Taxonomy" id="1843537"/>
    <lineage>
        <taxon>Eukaryota</taxon>
        <taxon>Metazoa</taxon>
        <taxon>Ecdysozoa</taxon>
        <taxon>Arthropoda</taxon>
        <taxon>Crustacea</taxon>
        <taxon>Multicrustacea</taxon>
        <taxon>Malacostraca</taxon>
        <taxon>Eumalacostraca</taxon>
        <taxon>Eucarida</taxon>
        <taxon>Decapoda</taxon>
        <taxon>Pleocyemata</taxon>
        <taxon>Anomura</taxon>
        <taxon>Galatheoidea</taxon>
        <taxon>Porcellanidae</taxon>
        <taxon>Petrolisthes</taxon>
    </lineage>
</organism>